<dbReference type="AlphaFoldDB" id="A0A9X4Y9B0"/>
<keyword evidence="2" id="KW-1185">Reference proteome</keyword>
<accession>A0A9X4Y9B0</accession>
<dbReference type="InterPro" id="IPR021431">
    <property type="entry name" value="DUF3080"/>
</dbReference>
<dbReference type="EMBL" id="WMEX01000001">
    <property type="protein sequence ID" value="MYL25624.1"/>
    <property type="molecule type" value="Genomic_DNA"/>
</dbReference>
<gene>
    <name evidence="1" type="ORF">GLW01_02325</name>
</gene>
<evidence type="ECO:0000313" key="1">
    <source>
        <dbReference type="EMBL" id="MYL25624.1"/>
    </source>
</evidence>
<dbReference type="Proteomes" id="UP000460751">
    <property type="component" value="Unassembled WGS sequence"/>
</dbReference>
<protein>
    <submittedName>
        <fullName evidence="1">DUF3080 family protein</fullName>
    </submittedName>
</protein>
<proteinExistence type="predicted"/>
<sequence>MRPLASVSAARRRRRSPWRPWRRFWPSATGCSTGSAGMTFRPLARVLLPVLLPLVLAGCWSGGENDARAEAYVDALAGAFGVAPEPSRIPTVEPLPRPRERRLELPELDMGLVDFLSLYGCELQVVVGERTSVLGRVAHPGTRMEYHLRFLAAVDACLPKIDSDSRTEALKKARDARVESLPLALWNGAWGSDEMAELVSRSGGRVPEPVPEQALDRLIEGLSGTASMLASVEPGRVPEGLPAMTERYRQWRSEPRFGQLLRSAEALQARLGDSAGILERALASVDGCPMETGAVAFYREHYLEGLAPRVQRVRHYGRRMARALEALVEATGASPPGAMTPFIERNLRTRLSGSVWHDLDRAVERHARAWNRLLARCD</sequence>
<name>A0A9X4Y9B0_9GAMM</name>
<comment type="caution">
    <text evidence="1">The sequence shown here is derived from an EMBL/GenBank/DDBJ whole genome shotgun (WGS) entry which is preliminary data.</text>
</comment>
<dbReference type="Pfam" id="PF11279">
    <property type="entry name" value="DUF3080"/>
    <property type="match status" value="1"/>
</dbReference>
<organism evidence="1 2">
    <name type="scientific">Vreelandella halophila</name>
    <dbReference type="NCBI Taxonomy" id="86177"/>
    <lineage>
        <taxon>Bacteria</taxon>
        <taxon>Pseudomonadati</taxon>
        <taxon>Pseudomonadota</taxon>
        <taxon>Gammaproteobacteria</taxon>
        <taxon>Oceanospirillales</taxon>
        <taxon>Halomonadaceae</taxon>
        <taxon>Vreelandella</taxon>
    </lineage>
</organism>
<evidence type="ECO:0000313" key="2">
    <source>
        <dbReference type="Proteomes" id="UP000460751"/>
    </source>
</evidence>
<reference evidence="1 2" key="1">
    <citation type="submission" date="2019-11" db="EMBL/GenBank/DDBJ databases">
        <title>Genome sequences of 17 halophilic strains isolated from different environments.</title>
        <authorList>
            <person name="Furrow R.E."/>
        </authorList>
    </citation>
    <scope>NUCLEOTIDE SEQUENCE [LARGE SCALE GENOMIC DNA]</scope>
    <source>
        <strain evidence="1 2">22507_15_FS</strain>
    </source>
</reference>